<accession>A0A484H5Y1</accession>
<dbReference type="EMBL" id="LR026963">
    <property type="protein sequence ID" value="VBB69439.1"/>
    <property type="molecule type" value="Genomic_DNA"/>
</dbReference>
<protein>
    <submittedName>
        <fullName evidence="3">Outer membrane protein H</fullName>
    </submittedName>
</protein>
<reference evidence="3" key="1">
    <citation type="submission" date="2018-10" db="EMBL/GenBank/DDBJ databases">
        <authorList>
            <person name="Gruber-Vodicka H."/>
            <person name="Jaeckle O."/>
        </authorList>
    </citation>
    <scope>NUCLEOTIDE SEQUENCE</scope>
</reference>
<evidence type="ECO:0000313" key="3">
    <source>
        <dbReference type="EMBL" id="VBB69439.1"/>
    </source>
</evidence>
<dbReference type="InterPro" id="IPR005632">
    <property type="entry name" value="Chaperone_Skp"/>
</dbReference>
<keyword evidence="2" id="KW-0732">Signal</keyword>
<proteinExistence type="inferred from homology"/>
<name>A0A484H5Y1_9ZZZZ</name>
<evidence type="ECO:0000256" key="2">
    <source>
        <dbReference type="ARBA" id="ARBA00022729"/>
    </source>
</evidence>
<dbReference type="SUPFAM" id="SSF111384">
    <property type="entry name" value="OmpH-like"/>
    <property type="match status" value="1"/>
</dbReference>
<comment type="similarity">
    <text evidence="1">Belongs to the Skp family.</text>
</comment>
<organism evidence="3">
    <name type="scientific">invertebrate metagenome</name>
    <dbReference type="NCBI Taxonomy" id="1711999"/>
    <lineage>
        <taxon>unclassified sequences</taxon>
        <taxon>metagenomes</taxon>
        <taxon>organismal metagenomes</taxon>
    </lineage>
</organism>
<dbReference type="PANTHER" id="PTHR35089">
    <property type="entry name" value="CHAPERONE PROTEIN SKP"/>
    <property type="match status" value="1"/>
</dbReference>
<dbReference type="AlphaFoldDB" id="A0A484H5Y1"/>
<evidence type="ECO:0000256" key="1">
    <source>
        <dbReference type="ARBA" id="ARBA00009091"/>
    </source>
</evidence>
<dbReference type="GO" id="GO:0051082">
    <property type="term" value="F:unfolded protein binding"/>
    <property type="evidence" value="ECO:0007669"/>
    <property type="project" value="InterPro"/>
</dbReference>
<dbReference type="Gene3D" id="3.30.910.20">
    <property type="entry name" value="Skp domain"/>
    <property type="match status" value="1"/>
</dbReference>
<dbReference type="GO" id="GO:0005829">
    <property type="term" value="C:cytosol"/>
    <property type="evidence" value="ECO:0007669"/>
    <property type="project" value="TreeGrafter"/>
</dbReference>
<dbReference type="GO" id="GO:0050821">
    <property type="term" value="P:protein stabilization"/>
    <property type="evidence" value="ECO:0007669"/>
    <property type="project" value="TreeGrafter"/>
</dbReference>
<sequence length="184" mass="20727">MLGAVLGVGIAADEPVSVAIGVIDIPRLIRESDAGKMVLAQRQRYLTNFQRDARKEEKALSDADRELVRQRTLLSPEALAEKQGAFRKRLADFQRMVEYRRRNLDYSVGTALSQIEKAIVELVQGAAKERSINLVLSQTQVYMFEPRFDITDVVMEGLNETLPQVIMQDPLKIPPSEKRSSAKQ</sequence>
<dbReference type="PANTHER" id="PTHR35089:SF1">
    <property type="entry name" value="CHAPERONE PROTEIN SKP"/>
    <property type="match status" value="1"/>
</dbReference>
<dbReference type="Pfam" id="PF03938">
    <property type="entry name" value="OmpH"/>
    <property type="match status" value="1"/>
</dbReference>
<dbReference type="InterPro" id="IPR024930">
    <property type="entry name" value="Skp_dom_sf"/>
</dbReference>
<gene>
    <name evidence="3" type="ORF">RIEGSTA812A_PEG_912</name>
</gene>
<dbReference type="SMART" id="SM00935">
    <property type="entry name" value="OmpH"/>
    <property type="match status" value="1"/>
</dbReference>